<evidence type="ECO:0000256" key="2">
    <source>
        <dbReference type="ARBA" id="ARBA00004246"/>
    </source>
</evidence>
<dbReference type="PRINTS" id="PR00452">
    <property type="entry name" value="SH3DOMAIN"/>
</dbReference>
<dbReference type="InterPro" id="IPR003127">
    <property type="entry name" value="SoHo_dom"/>
</dbReference>
<dbReference type="GO" id="GO:0005886">
    <property type="term" value="C:plasma membrane"/>
    <property type="evidence" value="ECO:0007669"/>
    <property type="project" value="UniProtKB-SubCell"/>
</dbReference>
<dbReference type="InterPro" id="IPR050384">
    <property type="entry name" value="Endophilin_SH3RF"/>
</dbReference>
<evidence type="ECO:0000256" key="8">
    <source>
        <dbReference type="ARBA" id="ARBA00022737"/>
    </source>
</evidence>
<comment type="caution">
    <text evidence="15">The sequence shown here is derived from an EMBL/GenBank/DDBJ whole genome shotgun (WGS) entry which is preliminary data.</text>
</comment>
<evidence type="ECO:0000256" key="3">
    <source>
        <dbReference type="ARBA" id="ARBA00004496"/>
    </source>
</evidence>
<keyword evidence="7" id="KW-0597">Phosphoprotein</keyword>
<dbReference type="FunFam" id="2.30.30.40:FF:000003">
    <property type="entry name" value="Sorbin and SH3 domain-containing protein 1 isoform 2"/>
    <property type="match status" value="1"/>
</dbReference>
<dbReference type="FunFam" id="2.30.30.40:FF:000004">
    <property type="entry name" value="Sorbin and SH3 domain-containing protein 1 isoform 2"/>
    <property type="match status" value="1"/>
</dbReference>
<evidence type="ECO:0000256" key="1">
    <source>
        <dbReference type="ARBA" id="ARBA00004236"/>
    </source>
</evidence>
<dbReference type="InterPro" id="IPR035610">
    <property type="entry name" value="SORBS1_SH3_1"/>
</dbReference>
<dbReference type="InterPro" id="IPR001452">
    <property type="entry name" value="SH3_domain"/>
</dbReference>
<dbReference type="Pfam" id="PF02208">
    <property type="entry name" value="Sorb"/>
    <property type="match status" value="1"/>
</dbReference>
<feature type="compositionally biased region" description="Polar residues" evidence="12">
    <location>
        <begin position="46"/>
        <end position="60"/>
    </location>
</feature>
<dbReference type="CDD" id="cd11922">
    <property type="entry name" value="SH3_Sorbs1_2"/>
    <property type="match status" value="1"/>
</dbReference>
<dbReference type="SMART" id="SM00326">
    <property type="entry name" value="SH3"/>
    <property type="match status" value="3"/>
</dbReference>
<evidence type="ECO:0000313" key="15">
    <source>
        <dbReference type="EMBL" id="NXO75379.1"/>
    </source>
</evidence>
<dbReference type="CDD" id="cd11919">
    <property type="entry name" value="SH3_Sorbs1_1"/>
    <property type="match status" value="1"/>
</dbReference>
<dbReference type="SUPFAM" id="SSF50044">
    <property type="entry name" value="SH3-domain"/>
    <property type="match status" value="3"/>
</dbReference>
<dbReference type="PROSITE" id="PS50831">
    <property type="entry name" value="SOHO"/>
    <property type="match status" value="1"/>
</dbReference>
<feature type="domain" description="SH3" evidence="13">
    <location>
        <begin position="804"/>
        <end position="865"/>
    </location>
</feature>
<gene>
    <name evidence="15" type="primary">Sorbs1</name>
    <name evidence="15" type="ORF">SITEUR_R00218</name>
</gene>
<dbReference type="PANTHER" id="PTHR14167">
    <property type="entry name" value="SH3 DOMAIN-CONTAINING"/>
    <property type="match status" value="1"/>
</dbReference>
<dbReference type="EMBL" id="VXBS01000453">
    <property type="protein sequence ID" value="NXO75379.1"/>
    <property type="molecule type" value="Genomic_DNA"/>
</dbReference>
<evidence type="ECO:0000256" key="12">
    <source>
        <dbReference type="SAM" id="MobiDB-lite"/>
    </source>
</evidence>
<dbReference type="SMART" id="SM00459">
    <property type="entry name" value="Sorb"/>
    <property type="match status" value="1"/>
</dbReference>
<keyword evidence="6" id="KW-0963">Cytoplasm</keyword>
<feature type="compositionally biased region" description="Basic and acidic residues" evidence="12">
    <location>
        <begin position="448"/>
        <end position="464"/>
    </location>
</feature>
<sequence>PLCTRSISAVKIIPVKKVKSSPHLVLPTEMDPTKVCSGKGAVTLRATPSNEGNRNITSPCPQDVEQPENDWRSSSNADANGDAQPSSLAAKGYRSVRPNLSSDSKPQDATATTSAQPGVIVVPLLQVNPDRQQEGSSSTPPPPLVPFGQGSVFPEIVSPGSPLTFPTLDDFIPPHLQRGSHHNQAPSTSGTLPSVYPKLPFFSSPPSLVPPVTGALHRGLKPEITGVISHTDPGPVLNEVPQPGTDYPTSITSISKSASAYPSTTIVNPTIVLLQHNREQQKRLSSLADSVPDRLVSDKVDSALLRDKLVQEAVPSEKRAVEEKRSTVKSPHYMADTSVDDIGIPLRNTDRSKDWYKTMFKQIHKLNRDNPEENPYCPTYTFPELPEIQEKTEDEDSDSCSPRYSYSEDNRTQVPRSKSEMDNIDSEKVVKRSATLPLANRTSSLKSSPERTDWEPPDKKVDTRKYRAEPKSIYDYQPGKSSVLNSEKMTRDISPEEIDLKNEPWYKFFSELEFGKPPPKKIWDYTPGDCSILTREDRKSDLEKDLYLYQTELEADLEKMEKLYKAPHKKPQKNTLAIVPLLFFVYSSSTYSPNYHAVKRESELSLGDPAALENERQIYKSVLEGGDIPFQGLSGLKRPSSSASTKDSESPRHFAPVDYMETPEEILRRRHDDKEKLLEDQRRLKREQEEADIAARRHTGVIPTHHQFITNERFGDLLNVDDTAKRKSGSEMRPARAKFDFKAQTLKELPLQKGDIVYIYKQIDQNWLEGEHHGRVGIFPRSYIELLPPAEKAQPKKPLPLQVLEYGDAIAKFNFNGDTQVEMSFRKGERITLIRRVDENWYEGRISGTSRQGIFPVTYVEVLKRPVVKNAIDYPDPPVSLSPSRSMTASPQQPQAQQQGASPERSQTPRDIVSYQALYSYTPQNDDELELRDGDIVDVMEKCDDGWFVGTSRRTRQFGTFPGNYVKLLYL</sequence>
<dbReference type="InterPro" id="IPR036028">
    <property type="entry name" value="SH3-like_dom_sf"/>
</dbReference>
<evidence type="ECO:0000256" key="4">
    <source>
        <dbReference type="ARBA" id="ARBA00022443"/>
    </source>
</evidence>
<dbReference type="Proteomes" id="UP000583915">
    <property type="component" value="Unassembled WGS sequence"/>
</dbReference>
<proteinExistence type="predicted"/>
<keyword evidence="5" id="KW-1003">Cell membrane</keyword>
<evidence type="ECO:0000259" key="13">
    <source>
        <dbReference type="PROSITE" id="PS50002"/>
    </source>
</evidence>
<dbReference type="GO" id="GO:0005925">
    <property type="term" value="C:focal adhesion"/>
    <property type="evidence" value="ECO:0007669"/>
    <property type="project" value="UniProtKB-SubCell"/>
</dbReference>
<dbReference type="FunFam" id="2.30.30.40:FF:000001">
    <property type="entry name" value="Sorbin and SH3 domain-containing protein 1 isoform 2"/>
    <property type="match status" value="1"/>
</dbReference>
<dbReference type="Pfam" id="PF00018">
    <property type="entry name" value="SH3_1"/>
    <property type="match status" value="1"/>
</dbReference>
<dbReference type="PANTHER" id="PTHR14167:SF64">
    <property type="entry name" value="SORBIN AND SH3 DOMAIN-CONTAINING PROTEIN 1"/>
    <property type="match status" value="1"/>
</dbReference>
<feature type="compositionally biased region" description="Polar residues" evidence="12">
    <location>
        <begin position="72"/>
        <end position="87"/>
    </location>
</feature>
<feature type="compositionally biased region" description="Basic and acidic residues" evidence="12">
    <location>
        <begin position="406"/>
        <end position="430"/>
    </location>
</feature>
<evidence type="ECO:0000256" key="9">
    <source>
        <dbReference type="ARBA" id="ARBA00022949"/>
    </source>
</evidence>
<dbReference type="InterPro" id="IPR035606">
    <property type="entry name" value="SORBS1_SH3"/>
</dbReference>
<evidence type="ECO:0000259" key="14">
    <source>
        <dbReference type="PROSITE" id="PS50831"/>
    </source>
</evidence>
<evidence type="ECO:0000256" key="6">
    <source>
        <dbReference type="ARBA" id="ARBA00022490"/>
    </source>
</evidence>
<evidence type="ECO:0000256" key="10">
    <source>
        <dbReference type="ARBA" id="ARBA00023136"/>
    </source>
</evidence>
<accession>A0A7L1UQW1</accession>
<organism evidence="15 16">
    <name type="scientific">Sitta europaea</name>
    <name type="common">Eurasian nuthatch</name>
    <dbReference type="NCBI Taxonomy" id="50251"/>
    <lineage>
        <taxon>Eukaryota</taxon>
        <taxon>Metazoa</taxon>
        <taxon>Chordata</taxon>
        <taxon>Craniata</taxon>
        <taxon>Vertebrata</taxon>
        <taxon>Euteleostomi</taxon>
        <taxon>Archelosauria</taxon>
        <taxon>Archosauria</taxon>
        <taxon>Dinosauria</taxon>
        <taxon>Saurischia</taxon>
        <taxon>Theropoda</taxon>
        <taxon>Coelurosauria</taxon>
        <taxon>Aves</taxon>
        <taxon>Neognathae</taxon>
        <taxon>Neoaves</taxon>
        <taxon>Telluraves</taxon>
        <taxon>Australaves</taxon>
        <taxon>Passeriformes</taxon>
        <taxon>Sittidae</taxon>
        <taxon>Sitta</taxon>
    </lineage>
</organism>
<feature type="region of interest" description="Disordered" evidence="12">
    <location>
        <begin position="874"/>
        <end position="909"/>
    </location>
</feature>
<feature type="non-terminal residue" evidence="15">
    <location>
        <position position="971"/>
    </location>
</feature>
<evidence type="ECO:0000313" key="16">
    <source>
        <dbReference type="Proteomes" id="UP000583915"/>
    </source>
</evidence>
<keyword evidence="16" id="KW-1185">Reference proteome</keyword>
<dbReference type="PROSITE" id="PS50002">
    <property type="entry name" value="SH3"/>
    <property type="match status" value="3"/>
</dbReference>
<evidence type="ECO:0000256" key="7">
    <source>
        <dbReference type="ARBA" id="ARBA00022553"/>
    </source>
</evidence>
<dbReference type="GO" id="GO:0005737">
    <property type="term" value="C:cytoplasm"/>
    <property type="evidence" value="ECO:0007669"/>
    <property type="project" value="UniProtKB-SubCell"/>
</dbReference>
<reference evidence="15 16" key="1">
    <citation type="submission" date="2019-09" db="EMBL/GenBank/DDBJ databases">
        <title>Bird 10,000 Genomes (B10K) Project - Family phase.</title>
        <authorList>
            <person name="Zhang G."/>
        </authorList>
    </citation>
    <scope>NUCLEOTIDE SEQUENCE [LARGE SCALE GENOMIC DNA]</scope>
    <source>
        <strain evidence="15">B10K-DU-002-25</strain>
        <tissue evidence="15">Muscle</tissue>
    </source>
</reference>
<dbReference type="GO" id="GO:0005634">
    <property type="term" value="C:nucleus"/>
    <property type="evidence" value="ECO:0007669"/>
    <property type="project" value="TreeGrafter"/>
</dbReference>
<name>A0A7L1UQW1_SITEU</name>
<dbReference type="InterPro" id="IPR035611">
    <property type="entry name" value="SORBS1_SH3_2"/>
</dbReference>
<feature type="region of interest" description="Disordered" evidence="12">
    <location>
        <begin position="390"/>
        <end position="464"/>
    </location>
</feature>
<feature type="region of interest" description="Disordered" evidence="12">
    <location>
        <begin position="39"/>
        <end position="117"/>
    </location>
</feature>
<comment type="subcellular location">
    <subcellularLocation>
        <location evidence="2">Cell junction</location>
        <location evidence="2">Focal adhesion</location>
    </subcellularLocation>
    <subcellularLocation>
        <location evidence="1">Cell membrane</location>
    </subcellularLocation>
    <subcellularLocation>
        <location evidence="3">Cytoplasm</location>
    </subcellularLocation>
</comment>
<feature type="domain" description="SH3" evidence="13">
    <location>
        <begin position="910"/>
        <end position="971"/>
    </location>
</feature>
<feature type="region of interest" description="Disordered" evidence="12">
    <location>
        <begin position="631"/>
        <end position="673"/>
    </location>
</feature>
<dbReference type="CDD" id="cd11916">
    <property type="entry name" value="SH3_Sorbs1_3"/>
    <property type="match status" value="1"/>
</dbReference>
<feature type="compositionally biased region" description="Polar residues" evidence="12">
    <location>
        <begin position="98"/>
        <end position="116"/>
    </location>
</feature>
<feature type="domain" description="SoHo" evidence="14">
    <location>
        <begin position="327"/>
        <end position="409"/>
    </location>
</feature>
<keyword evidence="8" id="KW-0677">Repeat</keyword>
<dbReference type="AlphaFoldDB" id="A0A7L1UQW1"/>
<keyword evidence="10" id="KW-0472">Membrane</keyword>
<feature type="compositionally biased region" description="Low complexity" evidence="12">
    <location>
        <begin position="889"/>
        <end position="903"/>
    </location>
</feature>
<keyword evidence="4 11" id="KW-0728">SH3 domain</keyword>
<feature type="non-terminal residue" evidence="15">
    <location>
        <position position="1"/>
    </location>
</feature>
<dbReference type="GO" id="GO:0031589">
    <property type="term" value="P:cell-substrate adhesion"/>
    <property type="evidence" value="ECO:0007669"/>
    <property type="project" value="TreeGrafter"/>
</dbReference>
<feature type="domain" description="SH3" evidence="13">
    <location>
        <begin position="730"/>
        <end position="789"/>
    </location>
</feature>
<dbReference type="Pfam" id="PF07653">
    <property type="entry name" value="SH3_2"/>
    <property type="match status" value="1"/>
</dbReference>
<keyword evidence="9" id="KW-0965">Cell junction</keyword>
<dbReference type="Gene3D" id="2.30.30.40">
    <property type="entry name" value="SH3 Domains"/>
    <property type="match status" value="3"/>
</dbReference>
<protein>
    <submittedName>
        <fullName evidence="15">SRBS1 protein</fullName>
    </submittedName>
</protein>
<evidence type="ECO:0000256" key="11">
    <source>
        <dbReference type="PROSITE-ProRule" id="PRU00192"/>
    </source>
</evidence>
<dbReference type="Pfam" id="PF14604">
    <property type="entry name" value="SH3_9"/>
    <property type="match status" value="1"/>
</dbReference>
<evidence type="ECO:0000256" key="5">
    <source>
        <dbReference type="ARBA" id="ARBA00022475"/>
    </source>
</evidence>